<evidence type="ECO:0000256" key="6">
    <source>
        <dbReference type="ARBA" id="ARBA00023136"/>
    </source>
</evidence>
<evidence type="ECO:0000256" key="8">
    <source>
        <dbReference type="RuleBase" id="RU003639"/>
    </source>
</evidence>
<dbReference type="Proteomes" id="UP000466586">
    <property type="component" value="Unassembled WGS sequence"/>
</dbReference>
<keyword evidence="5 7" id="KW-1133">Transmembrane helix</keyword>
<name>A0A7K1Y9D1_9SPHI</name>
<dbReference type="Gene3D" id="1.20.58.1610">
    <property type="entry name" value="NADH:ubiquinone/plastoquinone oxidoreductase, chain 3"/>
    <property type="match status" value="1"/>
</dbReference>
<feature type="transmembrane region" description="Helical" evidence="7">
    <location>
        <begin position="13"/>
        <end position="35"/>
    </location>
</feature>
<evidence type="ECO:0000256" key="5">
    <source>
        <dbReference type="ARBA" id="ARBA00022989"/>
    </source>
</evidence>
<gene>
    <name evidence="9" type="primary">ndhC</name>
    <name evidence="7" type="synonym">nuoA</name>
    <name evidence="9" type="ORF">GS399_09410</name>
</gene>
<dbReference type="GO" id="GO:0048038">
    <property type="term" value="F:quinone binding"/>
    <property type="evidence" value="ECO:0007669"/>
    <property type="project" value="UniProtKB-KW"/>
</dbReference>
<evidence type="ECO:0000256" key="7">
    <source>
        <dbReference type="HAMAP-Rule" id="MF_01394"/>
    </source>
</evidence>
<dbReference type="HAMAP" id="MF_01394">
    <property type="entry name" value="NDH1_NuoA"/>
    <property type="match status" value="1"/>
</dbReference>
<dbReference type="PANTHER" id="PTHR11058">
    <property type="entry name" value="NADH-UBIQUINONE OXIDOREDUCTASE CHAIN 3"/>
    <property type="match status" value="1"/>
</dbReference>
<dbReference type="SUPFAM" id="SSF103473">
    <property type="entry name" value="MFS general substrate transporter"/>
    <property type="match status" value="1"/>
</dbReference>
<dbReference type="GO" id="GO:0030964">
    <property type="term" value="C:NADH dehydrogenase complex"/>
    <property type="evidence" value="ECO:0007669"/>
    <property type="project" value="TreeGrafter"/>
</dbReference>
<dbReference type="AlphaFoldDB" id="A0A7K1Y9D1"/>
<feature type="transmembrane region" description="Helical" evidence="7">
    <location>
        <begin position="65"/>
        <end position="83"/>
    </location>
</feature>
<dbReference type="Pfam" id="PF00507">
    <property type="entry name" value="Oxidored_q4"/>
    <property type="match status" value="1"/>
</dbReference>
<dbReference type="InterPro" id="IPR038430">
    <property type="entry name" value="NDAH_ubi_oxred_su3_sf"/>
</dbReference>
<comment type="subunit">
    <text evidence="7">NDH-1 is composed of 14 different subunits. Subunits NuoA, H, J, K, L, M, N constitute the membrane sector of the complex.</text>
</comment>
<feature type="transmembrane region" description="Helical" evidence="7">
    <location>
        <begin position="103"/>
        <end position="124"/>
    </location>
</feature>
<keyword evidence="10" id="KW-1185">Reference proteome</keyword>
<keyword evidence="7 8" id="KW-0520">NAD</keyword>
<dbReference type="GO" id="GO:0005886">
    <property type="term" value="C:plasma membrane"/>
    <property type="evidence" value="ECO:0007669"/>
    <property type="project" value="UniProtKB-SubCell"/>
</dbReference>
<dbReference type="GO" id="GO:0008137">
    <property type="term" value="F:NADH dehydrogenase (ubiquinone) activity"/>
    <property type="evidence" value="ECO:0007669"/>
    <property type="project" value="InterPro"/>
</dbReference>
<dbReference type="RefSeq" id="WP_160844372.1">
    <property type="nucleotide sequence ID" value="NZ_WVHT01000004.1"/>
</dbReference>
<comment type="similarity">
    <text evidence="2 7 8">Belongs to the complex I subunit 3 family.</text>
</comment>
<dbReference type="GO" id="GO:0050136">
    <property type="term" value="F:NADH dehydrogenase (quinone) (non-electrogenic) activity"/>
    <property type="evidence" value="ECO:0007669"/>
    <property type="project" value="UniProtKB-UniRule"/>
</dbReference>
<comment type="subcellular location">
    <subcellularLocation>
        <location evidence="7 8">Cell membrane</location>
        <topology evidence="7 8">Multi-pass membrane protein</topology>
    </subcellularLocation>
    <subcellularLocation>
        <location evidence="1">Membrane</location>
        <topology evidence="1">Multi-pass membrane protein</topology>
    </subcellularLocation>
</comment>
<organism evidence="9 10">
    <name type="scientific">Hufsiella arboris</name>
    <dbReference type="NCBI Taxonomy" id="2695275"/>
    <lineage>
        <taxon>Bacteria</taxon>
        <taxon>Pseudomonadati</taxon>
        <taxon>Bacteroidota</taxon>
        <taxon>Sphingobacteriia</taxon>
        <taxon>Sphingobacteriales</taxon>
        <taxon>Sphingobacteriaceae</taxon>
        <taxon>Hufsiella</taxon>
    </lineage>
</organism>
<protein>
    <recommendedName>
        <fullName evidence="7">NADH-quinone oxidoreductase subunit A</fullName>
        <ecNumber evidence="7">7.1.1.-</ecNumber>
    </recommendedName>
    <alternativeName>
        <fullName evidence="7">NADH dehydrogenase I subunit A</fullName>
    </alternativeName>
    <alternativeName>
        <fullName evidence="7">NDH-1 subunit A</fullName>
    </alternativeName>
    <alternativeName>
        <fullName evidence="7">NUO1</fullName>
    </alternativeName>
</protein>
<evidence type="ECO:0000256" key="2">
    <source>
        <dbReference type="ARBA" id="ARBA00008472"/>
    </source>
</evidence>
<keyword evidence="3 7" id="KW-0813">Transport</keyword>
<dbReference type="InterPro" id="IPR023043">
    <property type="entry name" value="NAD(P)H_OxRDtase_bac/plastid"/>
</dbReference>
<dbReference type="EC" id="7.1.1.-" evidence="7"/>
<keyword evidence="6 7" id="KW-0472">Membrane</keyword>
<evidence type="ECO:0000313" key="10">
    <source>
        <dbReference type="Proteomes" id="UP000466586"/>
    </source>
</evidence>
<dbReference type="InterPro" id="IPR036259">
    <property type="entry name" value="MFS_trans_sf"/>
</dbReference>
<reference evidence="9 10" key="1">
    <citation type="submission" date="2019-11" db="EMBL/GenBank/DDBJ databases">
        <title>Pedobacter sp. HMF7647 Genome sequencing and assembly.</title>
        <authorList>
            <person name="Kang H."/>
            <person name="Kim H."/>
            <person name="Joh K."/>
        </authorList>
    </citation>
    <scope>NUCLEOTIDE SEQUENCE [LARGE SCALE GENOMIC DNA]</scope>
    <source>
        <strain evidence="9 10">HMF7647</strain>
    </source>
</reference>
<evidence type="ECO:0000313" key="9">
    <source>
        <dbReference type="EMBL" id="MXV51185.1"/>
    </source>
</evidence>
<keyword evidence="7 8" id="KW-0874">Quinone</keyword>
<evidence type="ECO:0000256" key="4">
    <source>
        <dbReference type="ARBA" id="ARBA00022692"/>
    </source>
</evidence>
<sequence length="193" mass="22148">MNEVSQLTEFGKVLIFLIMGVLFVLAAFLVVRFLAPRRPNPIKLSTYECGEETSGTSWVQFNPKFYVIAIVFLLFDVEMAFIFPWTTIYAQSSLIAADSRWGWFSLSEMFIFIGILIIGLVYVWKKGDLEWIRSKPIVPKVDNPVPGLLYEHINQEIYQIREFSLEKPKDSEPVIAATVTKPSFKPTFRKATP</sequence>
<keyword evidence="7" id="KW-1278">Translocase</keyword>
<dbReference type="InterPro" id="IPR000440">
    <property type="entry name" value="NADH_UbQ/plastoQ_OxRdtase_su3"/>
</dbReference>
<accession>A0A7K1Y9D1</accession>
<dbReference type="EMBL" id="WVHT01000004">
    <property type="protein sequence ID" value="MXV51185.1"/>
    <property type="molecule type" value="Genomic_DNA"/>
</dbReference>
<dbReference type="PANTHER" id="PTHR11058:SF9">
    <property type="entry name" value="NADH-UBIQUINONE OXIDOREDUCTASE CHAIN 3"/>
    <property type="match status" value="1"/>
</dbReference>
<keyword evidence="7" id="KW-1003">Cell membrane</keyword>
<comment type="caution">
    <text evidence="9">The sequence shown here is derived from an EMBL/GenBank/DDBJ whole genome shotgun (WGS) entry which is preliminary data.</text>
</comment>
<proteinExistence type="inferred from homology"/>
<evidence type="ECO:0000256" key="3">
    <source>
        <dbReference type="ARBA" id="ARBA00022448"/>
    </source>
</evidence>
<keyword evidence="4 7" id="KW-0812">Transmembrane</keyword>
<comment type="function">
    <text evidence="7">NDH-1 shuttles electrons from NADH, via FMN and iron-sulfur (Fe-S) centers, to quinones in the respiratory chain. The immediate electron acceptor for the enzyme in this species is believed to be a menaquinone. Couples the redox reaction to proton translocation (for every two electrons transferred, four hydrogen ions are translocated across the cytoplasmic membrane), and thus conserves the redox energy in a proton gradient.</text>
</comment>
<comment type="catalytic activity">
    <reaction evidence="7 8">
        <text>a quinone + NADH + 5 H(+)(in) = a quinol + NAD(+) + 4 H(+)(out)</text>
        <dbReference type="Rhea" id="RHEA:57888"/>
        <dbReference type="ChEBI" id="CHEBI:15378"/>
        <dbReference type="ChEBI" id="CHEBI:24646"/>
        <dbReference type="ChEBI" id="CHEBI:57540"/>
        <dbReference type="ChEBI" id="CHEBI:57945"/>
        <dbReference type="ChEBI" id="CHEBI:132124"/>
    </reaction>
</comment>
<evidence type="ECO:0000256" key="1">
    <source>
        <dbReference type="ARBA" id="ARBA00004141"/>
    </source>
</evidence>